<keyword evidence="1" id="KW-0732">Signal</keyword>
<sequence>MLPIASLILLGAGLASSGTVTSSIASLLDEIERDPHPCQAFCRNGMHLVCKDFNGYSFCDHQSVAKLGGSDCR</sequence>
<comment type="caution">
    <text evidence="2">The sequence shown here is derived from an EMBL/GenBank/DDBJ whole genome shotgun (WGS) entry which is preliminary data.</text>
</comment>
<accession>A0A8H4Q5A0</accession>
<dbReference type="AlphaFoldDB" id="A0A8H4Q5A0"/>
<proteinExistence type="predicted"/>
<dbReference type="EMBL" id="JAACLJ010000005">
    <property type="protein sequence ID" value="KAF4585891.1"/>
    <property type="molecule type" value="Genomic_DNA"/>
</dbReference>
<dbReference type="Proteomes" id="UP000562929">
    <property type="component" value="Unassembled WGS sequence"/>
</dbReference>
<organism evidence="2 3">
    <name type="scientific">Ophiocordyceps camponoti-floridani</name>
    <dbReference type="NCBI Taxonomy" id="2030778"/>
    <lineage>
        <taxon>Eukaryota</taxon>
        <taxon>Fungi</taxon>
        <taxon>Dikarya</taxon>
        <taxon>Ascomycota</taxon>
        <taxon>Pezizomycotina</taxon>
        <taxon>Sordariomycetes</taxon>
        <taxon>Hypocreomycetidae</taxon>
        <taxon>Hypocreales</taxon>
        <taxon>Ophiocordycipitaceae</taxon>
        <taxon>Ophiocordyceps</taxon>
    </lineage>
</organism>
<evidence type="ECO:0008006" key="4">
    <source>
        <dbReference type="Google" id="ProtNLM"/>
    </source>
</evidence>
<keyword evidence="3" id="KW-1185">Reference proteome</keyword>
<gene>
    <name evidence="2" type="ORF">GQ602_005196</name>
</gene>
<reference evidence="2 3" key="1">
    <citation type="journal article" date="2020" name="G3 (Bethesda)">
        <title>Genetic Underpinnings of Host Manipulation by Ophiocordyceps as Revealed by Comparative Transcriptomics.</title>
        <authorList>
            <person name="Will I."/>
            <person name="Das B."/>
            <person name="Trinh T."/>
            <person name="Brachmann A."/>
            <person name="Ohm R.A."/>
            <person name="de Bekker C."/>
        </authorList>
    </citation>
    <scope>NUCLEOTIDE SEQUENCE [LARGE SCALE GENOMIC DNA]</scope>
    <source>
        <strain evidence="2 3">EC05</strain>
    </source>
</reference>
<protein>
    <recommendedName>
        <fullName evidence="4">Extracellular membrane protein CFEM domain-containing protein</fullName>
    </recommendedName>
</protein>
<evidence type="ECO:0000256" key="1">
    <source>
        <dbReference type="SAM" id="SignalP"/>
    </source>
</evidence>
<evidence type="ECO:0000313" key="2">
    <source>
        <dbReference type="EMBL" id="KAF4585891.1"/>
    </source>
</evidence>
<name>A0A8H4Q5A0_9HYPO</name>
<feature type="signal peptide" evidence="1">
    <location>
        <begin position="1"/>
        <end position="17"/>
    </location>
</feature>
<evidence type="ECO:0000313" key="3">
    <source>
        <dbReference type="Proteomes" id="UP000562929"/>
    </source>
</evidence>
<feature type="chain" id="PRO_5034980900" description="Extracellular membrane protein CFEM domain-containing protein" evidence="1">
    <location>
        <begin position="18"/>
        <end position="73"/>
    </location>
</feature>